<protein>
    <submittedName>
        <fullName evidence="5">Arginine-tRNA-protein transferase</fullName>
    </submittedName>
</protein>
<keyword evidence="1 5" id="KW-0808">Transferase</keyword>
<evidence type="ECO:0000313" key="6">
    <source>
        <dbReference type="Proteomes" id="UP000576082"/>
    </source>
</evidence>
<sequence>MNYILDEFSRTWVSPSQYDYLLAKGWRHFGPNFFRYNISIHDEKVCNVLPLRLRVTDFKPSKSQRKILRKCEHFKLSIQKAEIDDISQELFHEHKMKFEDNVPQSIFDFLSKEKTSSTPTTILDLRVYDADKLIAVSYFGIGESSLSSIYGMFHPEYRSYSLGIFTMLVEIMYANQLECDYYYHGYCYDVPSFYDYKKKFSAMETYLWDKDKWIDYSSFDKAVSISANS</sequence>
<accession>A0A7X9P1Q9</accession>
<evidence type="ECO:0000259" key="3">
    <source>
        <dbReference type="Pfam" id="PF04376"/>
    </source>
</evidence>
<dbReference type="Pfam" id="PF04377">
    <property type="entry name" value="ATE_C"/>
    <property type="match status" value="1"/>
</dbReference>
<dbReference type="RefSeq" id="WP_169655099.1">
    <property type="nucleotide sequence ID" value="NZ_JABANE010000007.1"/>
</dbReference>
<evidence type="ECO:0000259" key="4">
    <source>
        <dbReference type="Pfam" id="PF04377"/>
    </source>
</evidence>
<dbReference type="InterPro" id="IPR007472">
    <property type="entry name" value="N-end_Aminoacyl_Trfase_C"/>
</dbReference>
<organism evidence="5 6">
    <name type="scientific">Flammeovirga aprica JL-4</name>
    <dbReference type="NCBI Taxonomy" id="694437"/>
    <lineage>
        <taxon>Bacteria</taxon>
        <taxon>Pseudomonadati</taxon>
        <taxon>Bacteroidota</taxon>
        <taxon>Cytophagia</taxon>
        <taxon>Cytophagales</taxon>
        <taxon>Flammeovirgaceae</taxon>
        <taxon>Flammeovirga</taxon>
    </lineage>
</organism>
<name>A0A7X9P1Q9_9BACT</name>
<feature type="domain" description="N-end aminoacyl transferase N-terminal" evidence="3">
    <location>
        <begin position="12"/>
        <end position="66"/>
    </location>
</feature>
<dbReference type="InterPro" id="IPR007471">
    <property type="entry name" value="N-end_Aminoacyl_Trfase_N"/>
</dbReference>
<keyword evidence="2" id="KW-0012">Acyltransferase</keyword>
<dbReference type="PANTHER" id="PTHR21367:SF1">
    <property type="entry name" value="ARGINYL-TRNA--PROTEIN TRANSFERASE 1"/>
    <property type="match status" value="1"/>
</dbReference>
<dbReference type="GO" id="GO:0004057">
    <property type="term" value="F:arginyl-tRNA--protein transferase activity"/>
    <property type="evidence" value="ECO:0007669"/>
    <property type="project" value="InterPro"/>
</dbReference>
<dbReference type="SUPFAM" id="SSF55729">
    <property type="entry name" value="Acyl-CoA N-acyltransferases (Nat)"/>
    <property type="match status" value="1"/>
</dbReference>
<feature type="domain" description="N-end rule aminoacyl transferase C-terminal" evidence="4">
    <location>
        <begin position="94"/>
        <end position="205"/>
    </location>
</feature>
<dbReference type="Pfam" id="PF04376">
    <property type="entry name" value="ATE_N"/>
    <property type="match status" value="1"/>
</dbReference>
<keyword evidence="6" id="KW-1185">Reference proteome</keyword>
<dbReference type="InterPro" id="IPR030700">
    <property type="entry name" value="N-end_Aminoacyl_Trfase"/>
</dbReference>
<gene>
    <name evidence="5" type="ORF">HHU12_03635</name>
</gene>
<dbReference type="PANTHER" id="PTHR21367">
    <property type="entry name" value="ARGININE-TRNA-PROTEIN TRANSFERASE 1"/>
    <property type="match status" value="1"/>
</dbReference>
<proteinExistence type="predicted"/>
<evidence type="ECO:0000256" key="1">
    <source>
        <dbReference type="ARBA" id="ARBA00022679"/>
    </source>
</evidence>
<evidence type="ECO:0000256" key="2">
    <source>
        <dbReference type="ARBA" id="ARBA00023315"/>
    </source>
</evidence>
<evidence type="ECO:0000313" key="5">
    <source>
        <dbReference type="EMBL" id="NME67049.1"/>
    </source>
</evidence>
<dbReference type="AlphaFoldDB" id="A0A7X9P1Q9"/>
<dbReference type="Proteomes" id="UP000576082">
    <property type="component" value="Unassembled WGS sequence"/>
</dbReference>
<dbReference type="EMBL" id="JABANE010000007">
    <property type="protein sequence ID" value="NME67049.1"/>
    <property type="molecule type" value="Genomic_DNA"/>
</dbReference>
<comment type="caution">
    <text evidence="5">The sequence shown here is derived from an EMBL/GenBank/DDBJ whole genome shotgun (WGS) entry which is preliminary data.</text>
</comment>
<dbReference type="GO" id="GO:0005737">
    <property type="term" value="C:cytoplasm"/>
    <property type="evidence" value="ECO:0007669"/>
    <property type="project" value="TreeGrafter"/>
</dbReference>
<dbReference type="InterPro" id="IPR016181">
    <property type="entry name" value="Acyl_CoA_acyltransferase"/>
</dbReference>
<reference evidence="5 6" key="1">
    <citation type="submission" date="2020-04" db="EMBL/GenBank/DDBJ databases">
        <title>Flammeovirga sp. SR4, a novel species isolated from seawater.</title>
        <authorList>
            <person name="Wang X."/>
        </authorList>
    </citation>
    <scope>NUCLEOTIDE SEQUENCE [LARGE SCALE GENOMIC DNA]</scope>
    <source>
        <strain evidence="5 6">ATCC 23126</strain>
    </source>
</reference>